<reference evidence="2 3" key="1">
    <citation type="journal article" date="2023" name="J. Hered.">
        <title>Chromosome-level genome of the wood stork (Mycteria americana) provides insight into avian chromosome evolution.</title>
        <authorList>
            <person name="Flamio R. Jr."/>
            <person name="Ramstad K.M."/>
        </authorList>
    </citation>
    <scope>NUCLEOTIDE SEQUENCE [LARGE SCALE GENOMIC DNA]</scope>
    <source>
        <strain evidence="2">JAX WOST 10</strain>
    </source>
</reference>
<keyword evidence="3" id="KW-1185">Reference proteome</keyword>
<feature type="chain" id="PRO_5043002086" evidence="1">
    <location>
        <begin position="26"/>
        <end position="180"/>
    </location>
</feature>
<keyword evidence="1" id="KW-0732">Signal</keyword>
<dbReference type="EMBL" id="JAUNZN010000118">
    <property type="protein sequence ID" value="KAK4805320.1"/>
    <property type="molecule type" value="Genomic_DNA"/>
</dbReference>
<evidence type="ECO:0000313" key="3">
    <source>
        <dbReference type="Proteomes" id="UP001333110"/>
    </source>
</evidence>
<dbReference type="Proteomes" id="UP001333110">
    <property type="component" value="Unassembled WGS sequence"/>
</dbReference>
<proteinExistence type="predicted"/>
<name>A0AAN7MFP2_MYCAM</name>
<protein>
    <submittedName>
        <fullName evidence="2">Uncharacterized protein</fullName>
    </submittedName>
</protein>
<evidence type="ECO:0000256" key="1">
    <source>
        <dbReference type="SAM" id="SignalP"/>
    </source>
</evidence>
<comment type="caution">
    <text evidence="2">The sequence shown here is derived from an EMBL/GenBank/DDBJ whole genome shotgun (WGS) entry which is preliminary data.</text>
</comment>
<sequence>MEPRNRLLAISSILVLFFTGERSKGQSFDTFRETLATKLFLDERPRIEVWLFFTVLTEERCSSPLIIFMALLWTRSNRSMSFSYCGPQSWTQHSRAALNPFIPQPVLILVIALTRVQDLAHGLVELQEIHMGLLLKPVKVPLDGIPSLKHINCTTQLGVFCKLAEGALNPTVYAIDENIK</sequence>
<organism evidence="2 3">
    <name type="scientific">Mycteria americana</name>
    <name type="common">Wood stork</name>
    <dbReference type="NCBI Taxonomy" id="33587"/>
    <lineage>
        <taxon>Eukaryota</taxon>
        <taxon>Metazoa</taxon>
        <taxon>Chordata</taxon>
        <taxon>Craniata</taxon>
        <taxon>Vertebrata</taxon>
        <taxon>Euteleostomi</taxon>
        <taxon>Archelosauria</taxon>
        <taxon>Archosauria</taxon>
        <taxon>Dinosauria</taxon>
        <taxon>Saurischia</taxon>
        <taxon>Theropoda</taxon>
        <taxon>Coelurosauria</taxon>
        <taxon>Aves</taxon>
        <taxon>Neognathae</taxon>
        <taxon>Neoaves</taxon>
        <taxon>Aequornithes</taxon>
        <taxon>Ciconiiformes</taxon>
        <taxon>Ciconiidae</taxon>
        <taxon>Mycteria</taxon>
    </lineage>
</organism>
<dbReference type="AlphaFoldDB" id="A0AAN7MFP2"/>
<accession>A0AAN7MFP2</accession>
<evidence type="ECO:0000313" key="2">
    <source>
        <dbReference type="EMBL" id="KAK4805320.1"/>
    </source>
</evidence>
<feature type="signal peptide" evidence="1">
    <location>
        <begin position="1"/>
        <end position="25"/>
    </location>
</feature>
<gene>
    <name evidence="2" type="ORF">QYF61_018183</name>
</gene>